<dbReference type="RefSeq" id="WP_153284393.1">
    <property type="nucleotide sequence ID" value="NZ_CP045644.1"/>
</dbReference>
<dbReference type="EMBL" id="CP045644">
    <property type="protein sequence ID" value="QFZ85854.1"/>
    <property type="molecule type" value="Genomic_DNA"/>
</dbReference>
<evidence type="ECO:0000256" key="2">
    <source>
        <dbReference type="SAM" id="Phobius"/>
    </source>
</evidence>
<name>A0A5Q0MB31_VARPD</name>
<dbReference type="Proteomes" id="UP000326780">
    <property type="component" value="Chromosome"/>
</dbReference>
<keyword evidence="2" id="KW-0812">Transmembrane</keyword>
<keyword evidence="2" id="KW-0472">Membrane</keyword>
<evidence type="ECO:0000313" key="3">
    <source>
        <dbReference type="EMBL" id="QFZ85854.1"/>
    </source>
</evidence>
<reference evidence="3 4" key="1">
    <citation type="submission" date="2019-10" db="EMBL/GenBank/DDBJ databases">
        <title>Complete genome sequence of Variovorax paradoxus 5C-2.</title>
        <authorList>
            <person name="Gogoleva N.E."/>
            <person name="Balkin A.S."/>
        </authorList>
    </citation>
    <scope>NUCLEOTIDE SEQUENCE [LARGE SCALE GENOMIC DNA]</scope>
    <source>
        <strain evidence="3 4">5C-2</strain>
    </source>
</reference>
<proteinExistence type="predicted"/>
<dbReference type="AlphaFoldDB" id="A0A5Q0MB31"/>
<keyword evidence="2" id="KW-1133">Transmembrane helix</keyword>
<feature type="region of interest" description="Disordered" evidence="1">
    <location>
        <begin position="113"/>
        <end position="196"/>
    </location>
</feature>
<evidence type="ECO:0000313" key="4">
    <source>
        <dbReference type="Proteomes" id="UP000326780"/>
    </source>
</evidence>
<protein>
    <submittedName>
        <fullName evidence="3">Uncharacterized protein</fullName>
    </submittedName>
</protein>
<feature type="transmembrane region" description="Helical" evidence="2">
    <location>
        <begin position="6"/>
        <end position="27"/>
    </location>
</feature>
<gene>
    <name evidence="3" type="ORF">GFK26_25330</name>
</gene>
<evidence type="ECO:0000256" key="1">
    <source>
        <dbReference type="SAM" id="MobiDB-lite"/>
    </source>
</evidence>
<organism evidence="3 4">
    <name type="scientific">Variovorax paradoxus</name>
    <dbReference type="NCBI Taxonomy" id="34073"/>
    <lineage>
        <taxon>Bacteria</taxon>
        <taxon>Pseudomonadati</taxon>
        <taxon>Pseudomonadota</taxon>
        <taxon>Betaproteobacteria</taxon>
        <taxon>Burkholderiales</taxon>
        <taxon>Comamonadaceae</taxon>
        <taxon>Variovorax</taxon>
    </lineage>
</organism>
<sequence>MTLIQANFLVVCFSVGAVGALLGLWAFSHRLGRQLDAQRRALDSEREQTRQAICAELALLGQQQTAHQEAQRLALAHWQSEQDARRRAEWQALWPAPPSLPARRAGLIAPPVAPFPAQRTRSSPPTPALHEDSEPQKSPVPLVLPPVSHWEAETETAPERELSDEEIDALPPDLPIPTRVPGRKLPAPKGPVLRNL</sequence>
<accession>A0A5Q0MB31</accession>